<comment type="cofactor">
    <cofactor evidence="1">
        <name>heme</name>
        <dbReference type="ChEBI" id="CHEBI:30413"/>
    </cofactor>
</comment>
<dbReference type="InterPro" id="IPR017972">
    <property type="entry name" value="Cyt_P450_CS"/>
</dbReference>
<accession>S4YQ86</accession>
<dbReference type="FunFam" id="1.10.630.10:FF:000018">
    <property type="entry name" value="Cytochrome P450 monooxygenase"/>
    <property type="match status" value="1"/>
</dbReference>
<dbReference type="SUPFAM" id="SSF48264">
    <property type="entry name" value="Cytochrome P450"/>
    <property type="match status" value="1"/>
</dbReference>
<keyword evidence="5 8" id="KW-0560">Oxidoreductase</keyword>
<evidence type="ECO:0000256" key="8">
    <source>
        <dbReference type="RuleBase" id="RU000461"/>
    </source>
</evidence>
<reference evidence="9 10" key="1">
    <citation type="journal article" date="2013" name="Genome Announc.">
        <title>Genome Sequence of Serratia plymuthica Strain S13, an Endophyte with Germination- and Plant-Growth-Promoting Activity from the Flower of Styrian Oil Pumpkin.</title>
        <authorList>
            <person name="Muller H."/>
            <person name="Furnkranz M."/>
            <person name="Grube M."/>
            <person name="Berg G."/>
        </authorList>
    </citation>
    <scope>NUCLEOTIDE SEQUENCE [LARGE SCALE GENOMIC DNA]</scope>
    <source>
        <strain evidence="9">S13</strain>
    </source>
</reference>
<evidence type="ECO:0000256" key="7">
    <source>
        <dbReference type="ARBA" id="ARBA00023033"/>
    </source>
</evidence>
<dbReference type="eggNOG" id="COG2124">
    <property type="taxonomic scope" value="Bacteria"/>
</dbReference>
<evidence type="ECO:0000256" key="6">
    <source>
        <dbReference type="ARBA" id="ARBA00023004"/>
    </source>
</evidence>
<evidence type="ECO:0000256" key="2">
    <source>
        <dbReference type="ARBA" id="ARBA00010617"/>
    </source>
</evidence>
<dbReference type="InterPro" id="IPR002397">
    <property type="entry name" value="Cyt_P450_B"/>
</dbReference>
<evidence type="ECO:0000313" key="9">
    <source>
        <dbReference type="EMBL" id="AGP46746.1"/>
    </source>
</evidence>
<dbReference type="PANTHER" id="PTHR46696:SF1">
    <property type="entry name" value="CYTOCHROME P450 YJIB-RELATED"/>
    <property type="match status" value="1"/>
</dbReference>
<evidence type="ECO:0000256" key="3">
    <source>
        <dbReference type="ARBA" id="ARBA00022617"/>
    </source>
</evidence>
<evidence type="ECO:0000256" key="1">
    <source>
        <dbReference type="ARBA" id="ARBA00001971"/>
    </source>
</evidence>
<dbReference type="KEGG" id="sry:M621_02405"/>
<keyword evidence="4 8" id="KW-0479">Metal-binding</keyword>
<organism evidence="9 10">
    <name type="scientific">Serratia plymuthica S13</name>
    <dbReference type="NCBI Taxonomy" id="1348660"/>
    <lineage>
        <taxon>Bacteria</taxon>
        <taxon>Pseudomonadati</taxon>
        <taxon>Pseudomonadota</taxon>
        <taxon>Gammaproteobacteria</taxon>
        <taxon>Enterobacterales</taxon>
        <taxon>Yersiniaceae</taxon>
        <taxon>Serratia</taxon>
    </lineage>
</organism>
<dbReference type="GO" id="GO:0020037">
    <property type="term" value="F:heme binding"/>
    <property type="evidence" value="ECO:0007669"/>
    <property type="project" value="InterPro"/>
</dbReference>
<keyword evidence="6 8" id="KW-0408">Iron</keyword>
<dbReference type="GO" id="GO:0005506">
    <property type="term" value="F:iron ion binding"/>
    <property type="evidence" value="ECO:0007669"/>
    <property type="project" value="InterPro"/>
</dbReference>
<sequence length="407" mass="45386">MMLSSDANATPHLECLPTRRTCPFNPPEEYRFIRQECPVVRVKTPRGDFAWLVTRHQDVKKALSDKRLSSDPRSAGFPTYISGEVPPPPGFFLQLDAPDHTRLRKAVTEEFLNAHVEKLKPQMTAIIQRQLDELLSMQPPVDFVKAFAIPASAKIICELLGTPVEDHPFVQSRTDTVLDRSSPPELAEQAAIELMGYFDRIVTEKERAPGDDLLGRLIHKAQQEHQPSHEEIVGLAALLLLSAYDTMALAMGLGVVTLLNNPAQLQAFLADIDLGNDLVYELVRYLTINHAGLPRAALEDTEIGGQQIKAGEGVLIMLSSANRDEEIFEQPDVFNLHRREKTQLGFGHGIHKCLGMHFARAELTIAFHAIFTRIPSLAIAVPQETLTYRDEMVLYGLKALPVSWQPA</sequence>
<protein>
    <submittedName>
        <fullName evidence="9">Cytochrome P450</fullName>
    </submittedName>
</protein>
<dbReference type="PATRIC" id="fig|1348660.3.peg.454"/>
<dbReference type="Pfam" id="PF00067">
    <property type="entry name" value="p450"/>
    <property type="match status" value="1"/>
</dbReference>
<proteinExistence type="inferred from homology"/>
<evidence type="ECO:0000256" key="5">
    <source>
        <dbReference type="ARBA" id="ARBA00023002"/>
    </source>
</evidence>
<keyword evidence="3 8" id="KW-0349">Heme</keyword>
<dbReference type="RefSeq" id="WP_020438389.1">
    <property type="nucleotide sequence ID" value="NC_021659.1"/>
</dbReference>
<dbReference type="EMBL" id="CP006566">
    <property type="protein sequence ID" value="AGP46746.1"/>
    <property type="molecule type" value="Genomic_DNA"/>
</dbReference>
<dbReference type="AlphaFoldDB" id="S4YQ86"/>
<evidence type="ECO:0000313" key="10">
    <source>
        <dbReference type="Proteomes" id="UP000014900"/>
    </source>
</evidence>
<dbReference type="GO" id="GO:0016705">
    <property type="term" value="F:oxidoreductase activity, acting on paired donors, with incorporation or reduction of molecular oxygen"/>
    <property type="evidence" value="ECO:0007669"/>
    <property type="project" value="InterPro"/>
</dbReference>
<gene>
    <name evidence="9" type="ORF">M621_02405</name>
</gene>
<keyword evidence="7 8" id="KW-0503">Monooxygenase</keyword>
<evidence type="ECO:0000256" key="4">
    <source>
        <dbReference type="ARBA" id="ARBA00022723"/>
    </source>
</evidence>
<dbReference type="Proteomes" id="UP000014900">
    <property type="component" value="Chromosome"/>
</dbReference>
<dbReference type="PRINTS" id="PR00359">
    <property type="entry name" value="BP450"/>
</dbReference>
<dbReference type="InterPro" id="IPR036396">
    <property type="entry name" value="Cyt_P450_sf"/>
</dbReference>
<dbReference type="PROSITE" id="PS00086">
    <property type="entry name" value="CYTOCHROME_P450"/>
    <property type="match status" value="1"/>
</dbReference>
<dbReference type="PANTHER" id="PTHR46696">
    <property type="entry name" value="P450, PUTATIVE (EUROFUNG)-RELATED"/>
    <property type="match status" value="1"/>
</dbReference>
<dbReference type="Gene3D" id="1.10.630.10">
    <property type="entry name" value="Cytochrome P450"/>
    <property type="match status" value="1"/>
</dbReference>
<dbReference type="InterPro" id="IPR001128">
    <property type="entry name" value="Cyt_P450"/>
</dbReference>
<name>S4YQ86_SERPL</name>
<dbReference type="CDD" id="cd11030">
    <property type="entry name" value="CYP105-like"/>
    <property type="match status" value="1"/>
</dbReference>
<comment type="similarity">
    <text evidence="2 8">Belongs to the cytochrome P450 family.</text>
</comment>
<dbReference type="GO" id="GO:0004497">
    <property type="term" value="F:monooxygenase activity"/>
    <property type="evidence" value="ECO:0007669"/>
    <property type="project" value="UniProtKB-KW"/>
</dbReference>
<dbReference type="HOGENOM" id="CLU_033716_1_1_6"/>